<gene>
    <name evidence="5" type="ORF">GA0070620_1258</name>
</gene>
<evidence type="ECO:0000256" key="2">
    <source>
        <dbReference type="ARBA" id="ARBA00023125"/>
    </source>
</evidence>
<dbReference type="InterPro" id="IPR011991">
    <property type="entry name" value="ArsR-like_HTH"/>
</dbReference>
<keyword evidence="3" id="KW-0804">Transcription</keyword>
<dbReference type="EMBL" id="LT598496">
    <property type="protein sequence ID" value="SBV25778.1"/>
    <property type="molecule type" value="Genomic_DNA"/>
</dbReference>
<dbReference type="Gene3D" id="1.10.10.10">
    <property type="entry name" value="Winged helix-like DNA-binding domain superfamily/Winged helix DNA-binding domain"/>
    <property type="match status" value="1"/>
</dbReference>
<dbReference type="Pfam" id="PF12840">
    <property type="entry name" value="HTH_20"/>
    <property type="match status" value="1"/>
</dbReference>
<dbReference type="SMART" id="SM00418">
    <property type="entry name" value="HTH_ARSR"/>
    <property type="match status" value="1"/>
</dbReference>
<name>A0A1C3MZM5_9ACTN</name>
<evidence type="ECO:0000256" key="3">
    <source>
        <dbReference type="ARBA" id="ARBA00023163"/>
    </source>
</evidence>
<dbReference type="InterPro" id="IPR036388">
    <property type="entry name" value="WH-like_DNA-bd_sf"/>
</dbReference>
<proteinExistence type="predicted"/>
<organism evidence="5 6">
    <name type="scientific">Micromonospora krabiensis</name>
    <dbReference type="NCBI Taxonomy" id="307121"/>
    <lineage>
        <taxon>Bacteria</taxon>
        <taxon>Bacillati</taxon>
        <taxon>Actinomycetota</taxon>
        <taxon>Actinomycetes</taxon>
        <taxon>Micromonosporales</taxon>
        <taxon>Micromonosporaceae</taxon>
        <taxon>Micromonospora</taxon>
    </lineage>
</organism>
<dbReference type="InterPro" id="IPR051011">
    <property type="entry name" value="Metal_resp_trans_reg"/>
</dbReference>
<dbReference type="Proteomes" id="UP000199393">
    <property type="component" value="Chromosome I"/>
</dbReference>
<dbReference type="CDD" id="cd00090">
    <property type="entry name" value="HTH_ARSR"/>
    <property type="match status" value="1"/>
</dbReference>
<dbReference type="PANTHER" id="PTHR43132:SF6">
    <property type="entry name" value="HTH-TYPE TRANSCRIPTIONAL REPRESSOR CZRA"/>
    <property type="match status" value="1"/>
</dbReference>
<dbReference type="GO" id="GO:0003677">
    <property type="term" value="F:DNA binding"/>
    <property type="evidence" value="ECO:0007669"/>
    <property type="project" value="UniProtKB-KW"/>
</dbReference>
<dbReference type="AlphaFoldDB" id="A0A1C3MZM5"/>
<reference evidence="6" key="1">
    <citation type="submission" date="2016-06" db="EMBL/GenBank/DDBJ databases">
        <authorList>
            <person name="Varghese N."/>
        </authorList>
    </citation>
    <scope>NUCLEOTIDE SEQUENCE [LARGE SCALE GENOMIC DNA]</scope>
    <source>
        <strain evidence="6">DSM 45344</strain>
    </source>
</reference>
<evidence type="ECO:0000259" key="4">
    <source>
        <dbReference type="SMART" id="SM00418"/>
    </source>
</evidence>
<accession>A0A1C3MZM5</accession>
<dbReference type="OrthoDB" id="3542816at2"/>
<evidence type="ECO:0000313" key="5">
    <source>
        <dbReference type="EMBL" id="SBV25778.1"/>
    </source>
</evidence>
<evidence type="ECO:0000256" key="1">
    <source>
        <dbReference type="ARBA" id="ARBA00023015"/>
    </source>
</evidence>
<dbReference type="STRING" id="307121.GA0070620_1258"/>
<keyword evidence="6" id="KW-1185">Reference proteome</keyword>
<keyword evidence="1" id="KW-0805">Transcription regulation</keyword>
<keyword evidence="2 5" id="KW-0238">DNA-binding</keyword>
<feature type="domain" description="HTH arsR-type" evidence="4">
    <location>
        <begin position="244"/>
        <end position="318"/>
    </location>
</feature>
<dbReference type="PANTHER" id="PTHR43132">
    <property type="entry name" value="ARSENICAL RESISTANCE OPERON REPRESSOR ARSR-RELATED"/>
    <property type="match status" value="1"/>
</dbReference>
<dbReference type="InterPro" id="IPR001845">
    <property type="entry name" value="HTH_ArsR_DNA-bd_dom"/>
</dbReference>
<dbReference type="GO" id="GO:0003700">
    <property type="term" value="F:DNA-binding transcription factor activity"/>
    <property type="evidence" value="ECO:0007669"/>
    <property type="project" value="InterPro"/>
</dbReference>
<dbReference type="InterPro" id="IPR036390">
    <property type="entry name" value="WH_DNA-bd_sf"/>
</dbReference>
<evidence type="ECO:0000313" key="6">
    <source>
        <dbReference type="Proteomes" id="UP000199393"/>
    </source>
</evidence>
<sequence>MGVWQVPVDLLARSRFVISPMTETVAALRALVNPRHPWQHAWRRPYAGAYERMLAQRPVARAVLAASFAPRWTADFLTLAPATPAPTFAEELAVVAGRTDEQIRAELRATRPGPLADALLVDGLTEQVVGLLDWIWTHTVRPEWPRREPRLRADIVARTARLSSEGWQGVLADLHRSIRWLGDGRLEVNDLPTPPLPLDRAEQLVFVPAHCVRGWVLWDQPTHFGMVYPASGILADRPAPAPDGLGRLIGANRAAILVRLAAPMSTSQLAAVTGLSLGTVGDHLRVLLDAGVVTKRRSGREVLYWRSPLGAALAGEAPDPGRPV</sequence>
<dbReference type="SUPFAM" id="SSF46785">
    <property type="entry name" value="Winged helix' DNA-binding domain"/>
    <property type="match status" value="1"/>
</dbReference>
<protein>
    <submittedName>
        <fullName evidence="5">DNA-binding transcriptional regulator, ArsR family</fullName>
    </submittedName>
</protein>
<dbReference type="RefSeq" id="WP_091588983.1">
    <property type="nucleotide sequence ID" value="NZ_JBHRWG010000003.1"/>
</dbReference>